<evidence type="ECO:0000256" key="9">
    <source>
        <dbReference type="ARBA" id="ARBA00023242"/>
    </source>
</evidence>
<keyword evidence="13" id="KW-0479">Metal-binding</keyword>
<dbReference type="AlphaFoldDB" id="A0A8S1C8Z2"/>
<dbReference type="GO" id="GO:0003677">
    <property type="term" value="F:DNA binding"/>
    <property type="evidence" value="ECO:0007669"/>
    <property type="project" value="UniProtKB-KW"/>
</dbReference>
<evidence type="ECO:0000256" key="8">
    <source>
        <dbReference type="ARBA" id="ARBA00023235"/>
    </source>
</evidence>
<comment type="caution">
    <text evidence="19">The sequence shown here is derived from an EMBL/GenBank/DDBJ whole genome shotgun (WGS) entry which is preliminary data.</text>
</comment>
<dbReference type="GO" id="GO:0005694">
    <property type="term" value="C:chromosome"/>
    <property type="evidence" value="ECO:0007669"/>
    <property type="project" value="TreeGrafter"/>
</dbReference>
<evidence type="ECO:0000256" key="5">
    <source>
        <dbReference type="ARBA" id="ARBA00022806"/>
    </source>
</evidence>
<feature type="region of interest" description="Disordered" evidence="15">
    <location>
        <begin position="942"/>
        <end position="963"/>
    </location>
</feature>
<comment type="catalytic activity">
    <reaction evidence="12">
        <text>ATP + H2O = ADP + phosphate + H(+)</text>
        <dbReference type="Rhea" id="RHEA:13065"/>
        <dbReference type="ChEBI" id="CHEBI:15377"/>
        <dbReference type="ChEBI" id="CHEBI:15378"/>
        <dbReference type="ChEBI" id="CHEBI:30616"/>
        <dbReference type="ChEBI" id="CHEBI:43474"/>
        <dbReference type="ChEBI" id="CHEBI:456216"/>
    </reaction>
</comment>
<evidence type="ECO:0000256" key="15">
    <source>
        <dbReference type="SAM" id="MobiDB-lite"/>
    </source>
</evidence>
<evidence type="ECO:0000259" key="18">
    <source>
        <dbReference type="PROSITE" id="PS51194"/>
    </source>
</evidence>
<dbReference type="InterPro" id="IPR036875">
    <property type="entry name" value="Znf_CCHC_sf"/>
</dbReference>
<evidence type="ECO:0000256" key="2">
    <source>
        <dbReference type="ARBA" id="ARBA00005446"/>
    </source>
</evidence>
<feature type="domain" description="Helicase C-terminal" evidence="18">
    <location>
        <begin position="767"/>
        <end position="926"/>
    </location>
</feature>
<evidence type="ECO:0000313" key="19">
    <source>
        <dbReference type="EMBL" id="CAB3362089.1"/>
    </source>
</evidence>
<dbReference type="Pfam" id="PF11719">
    <property type="entry name" value="Drc1-Sld2"/>
    <property type="match status" value="1"/>
</dbReference>
<dbReference type="GO" id="GO:0016787">
    <property type="term" value="F:hydrolase activity"/>
    <property type="evidence" value="ECO:0007669"/>
    <property type="project" value="UniProtKB-KW"/>
</dbReference>
<dbReference type="InterPro" id="IPR011545">
    <property type="entry name" value="DEAD/DEAH_box_helicase_dom"/>
</dbReference>
<dbReference type="GO" id="GO:0005737">
    <property type="term" value="C:cytoplasm"/>
    <property type="evidence" value="ECO:0007669"/>
    <property type="project" value="TreeGrafter"/>
</dbReference>
<keyword evidence="9" id="KW-0539">Nucleus</keyword>
<gene>
    <name evidence="19" type="ORF">CLODIP_2_CD01747</name>
</gene>
<feature type="compositionally biased region" description="Basic and acidic residues" evidence="15">
    <location>
        <begin position="71"/>
        <end position="87"/>
    </location>
</feature>
<accession>A0A8S1C8Z2</accession>
<dbReference type="PROSITE" id="PS50158">
    <property type="entry name" value="ZF_CCHC"/>
    <property type="match status" value="1"/>
</dbReference>
<keyword evidence="7" id="KW-0238">DNA-binding</keyword>
<dbReference type="Pfam" id="PF00271">
    <property type="entry name" value="Helicase_C"/>
    <property type="match status" value="1"/>
</dbReference>
<dbReference type="FunFam" id="3.40.50.300:FF:001084">
    <property type="entry name" value="RecQ like helicase 4"/>
    <property type="match status" value="1"/>
</dbReference>
<evidence type="ECO:0000256" key="1">
    <source>
        <dbReference type="ARBA" id="ARBA00004123"/>
    </source>
</evidence>
<dbReference type="Gene3D" id="1.10.10.1460">
    <property type="match status" value="1"/>
</dbReference>
<keyword evidence="13" id="KW-0863">Zinc-finger</keyword>
<keyword evidence="4" id="KW-0378">Hydrolase</keyword>
<evidence type="ECO:0000256" key="12">
    <source>
        <dbReference type="ARBA" id="ARBA00049360"/>
    </source>
</evidence>
<dbReference type="InterPro" id="IPR004589">
    <property type="entry name" value="DNA_helicase_ATP-dep_RecQ"/>
</dbReference>
<comment type="similarity">
    <text evidence="2">Belongs to the helicase family. RecQ subfamily.</text>
</comment>
<dbReference type="Pfam" id="PF00098">
    <property type="entry name" value="zf-CCHC"/>
    <property type="match status" value="1"/>
</dbReference>
<dbReference type="Gene3D" id="4.10.60.10">
    <property type="entry name" value="Zinc finger, CCHC-type"/>
    <property type="match status" value="1"/>
</dbReference>
<feature type="coiled-coil region" evidence="14">
    <location>
        <begin position="4"/>
        <end position="31"/>
    </location>
</feature>
<dbReference type="InterPro" id="IPR001878">
    <property type="entry name" value="Znf_CCHC"/>
</dbReference>
<dbReference type="SUPFAM" id="SSF52540">
    <property type="entry name" value="P-loop containing nucleoside triphosphate hydrolases"/>
    <property type="match status" value="1"/>
</dbReference>
<dbReference type="GO" id="GO:0008270">
    <property type="term" value="F:zinc ion binding"/>
    <property type="evidence" value="ECO:0007669"/>
    <property type="project" value="UniProtKB-KW"/>
</dbReference>
<dbReference type="GO" id="GO:0000724">
    <property type="term" value="P:double-strand break repair via homologous recombination"/>
    <property type="evidence" value="ECO:0007669"/>
    <property type="project" value="TreeGrafter"/>
</dbReference>
<dbReference type="GO" id="GO:0009378">
    <property type="term" value="F:four-way junction helicase activity"/>
    <property type="evidence" value="ECO:0007669"/>
    <property type="project" value="TreeGrafter"/>
</dbReference>
<name>A0A8S1C8Z2_9INSE</name>
<evidence type="ECO:0000313" key="20">
    <source>
        <dbReference type="Proteomes" id="UP000494165"/>
    </source>
</evidence>
<evidence type="ECO:0000256" key="10">
    <source>
        <dbReference type="ARBA" id="ARBA00034617"/>
    </source>
</evidence>
<evidence type="ECO:0000256" key="7">
    <source>
        <dbReference type="ARBA" id="ARBA00023125"/>
    </source>
</evidence>
<comment type="catalytic activity">
    <reaction evidence="10">
        <text>Couples ATP hydrolysis with the unwinding of duplex DNA by translocating in the 3'-5' direction.</text>
        <dbReference type="EC" id="5.6.2.4"/>
    </reaction>
</comment>
<dbReference type="FunFam" id="3.40.50.300:FF:000772">
    <property type="entry name" value="ATP-dependent DNA helicase Q4"/>
    <property type="match status" value="1"/>
</dbReference>
<dbReference type="PANTHER" id="PTHR13710:SF108">
    <property type="entry name" value="ATP-DEPENDENT DNA HELICASE Q4"/>
    <property type="match status" value="1"/>
</dbReference>
<keyword evidence="14" id="KW-0175">Coiled coil</keyword>
<comment type="subcellular location">
    <subcellularLocation>
        <location evidence="1">Nucleus</location>
    </subcellularLocation>
</comment>
<dbReference type="EMBL" id="CADEPI010000007">
    <property type="protein sequence ID" value="CAB3362089.1"/>
    <property type="molecule type" value="Genomic_DNA"/>
</dbReference>
<evidence type="ECO:0000256" key="13">
    <source>
        <dbReference type="PROSITE-ProRule" id="PRU00047"/>
    </source>
</evidence>
<sequence>MENADVKKTKYQKYKQQVKQWEDEFMKQNDRIPTKDDIKSASDTVRYAYKSYYSAKKEMLAKENSSCKNDSVPREKTVSPPDTKESHSVSVEPKKKKKEILFLFTNSGKLSDVTAQMAARKKAMADAQKAEESPPVPVQNVDQVWGQHLKGSRKLIERTASFQFAEKLFTSASFKGKRNPHKPHTPLRRTKSAVFSDFLNAKKSEELSQVVAKECDSPVTCEKGVNQDGETAEGKVQEAEPMDQSCSALPGEVFSTKFRLKVNNSSQSLAPGKGIGSSKLSTNMNEGWLERCAKLEKHKSWTDDSQGSYNSPAFNSQNSVITKMNTCNMESQHSMYSQASQMEVVTSDRDDDGIVSNSDTEEPVKVSKVLKRPAGTEKIAEVAFKKTKLNNKEVLEKKITDGKLNDNFVRVNLKKRVFVRGKKNTNFSKYKKMMYKRKQSDNNYDGGNGTVKKGSCFTCGMAGHWANNCPQNDGLISMEVADQIDDSPYLTLEEADALATEHRPVSKFNIEMPAEESRKPTIEPLYSLDENGELPDTPLEVLAALKQFGFSSFRPGQEETIMRILCGLSSLVMLSTGAGKSLCYQLPAYLYSKKKGPCTTLVVSPLVSLMDDQVSNMPEGLRGACLHTNMTPKHRQQVEQQIKDGELDVLLVSPEAVINSDRQGMGGLMQMLPAISFACVDEAHCVSQWSHNFRPSYLMLCKVLREKMKVRTILGLTATATKSTAAGIAKNLGVPDDRIIADLPMPSNLVLSVSRDVQRDAALIDLLKGDRFSACDSIIIYCIRREECDRIASMLRTCLRDSKKTESNKRGALSWNAEVYHAGLTPHRRKQVQNAFMNGKLRIVVATVAFGMGINKNDLRGVIHFNMPASFERFVQEVGRAGRDGQEAHCHLFLDSQGRDLCELRRHIYSDSVDRHTVRKLLSKVFKPCRCSNIRDLENWQPEGSTQSEIHATPEKQQPPPSPIKCPGHEVAFSTDEAVQALDMPEENIQTLLCYLERWVEVLSPAYVTCKVISYGGPAALKAAAKTCPPLAMAVALDQKFKKNQEKSTFIEFPVVDIAAAIGWDSGQVKRRLKELEWKKVNDRNVKTQMVVQLLHPGLRVRAKGSLTPEEIDEALDWLSEKVERQERSKLIQLEALFTALTSVSFESVKECENEVKEQICLKLKEAVHKYFETDVTEFETMEPKLLPGVENEDQVRADVRAMVCTYSDSHFNGRAIARIFHGISSPCFSSQMWGRTRFWRLHLNDNFATLSKIATTEILKMR</sequence>
<keyword evidence="3" id="KW-0547">Nucleotide-binding</keyword>
<feature type="domain" description="Helicase ATP-binding" evidence="17">
    <location>
        <begin position="561"/>
        <end position="738"/>
    </location>
</feature>
<dbReference type="PANTHER" id="PTHR13710">
    <property type="entry name" value="DNA HELICASE RECQ FAMILY MEMBER"/>
    <property type="match status" value="1"/>
</dbReference>
<dbReference type="SMART" id="SM00487">
    <property type="entry name" value="DEXDc"/>
    <property type="match status" value="1"/>
</dbReference>
<evidence type="ECO:0000256" key="3">
    <source>
        <dbReference type="ARBA" id="ARBA00022741"/>
    </source>
</evidence>
<dbReference type="SMART" id="SM00490">
    <property type="entry name" value="HELICc"/>
    <property type="match status" value="1"/>
</dbReference>
<evidence type="ECO:0000256" key="6">
    <source>
        <dbReference type="ARBA" id="ARBA00022840"/>
    </source>
</evidence>
<dbReference type="GO" id="GO:0005524">
    <property type="term" value="F:ATP binding"/>
    <property type="evidence" value="ECO:0007669"/>
    <property type="project" value="UniProtKB-KW"/>
</dbReference>
<dbReference type="InterPro" id="IPR014001">
    <property type="entry name" value="Helicase_ATP-bd"/>
</dbReference>
<dbReference type="PROSITE" id="PS51194">
    <property type="entry name" value="HELICASE_CTER"/>
    <property type="match status" value="1"/>
</dbReference>
<keyword evidence="6" id="KW-0067">ATP-binding</keyword>
<dbReference type="SMART" id="SM00343">
    <property type="entry name" value="ZnF_C2HC"/>
    <property type="match status" value="1"/>
</dbReference>
<keyword evidence="5" id="KW-0347">Helicase</keyword>
<dbReference type="CDD" id="cd18018">
    <property type="entry name" value="DEXHc_RecQ4-like"/>
    <property type="match status" value="1"/>
</dbReference>
<proteinExistence type="inferred from homology"/>
<evidence type="ECO:0000259" key="16">
    <source>
        <dbReference type="PROSITE" id="PS50158"/>
    </source>
</evidence>
<dbReference type="CDD" id="cd22289">
    <property type="entry name" value="RecQL4_SLD2_NTD"/>
    <property type="match status" value="1"/>
</dbReference>
<evidence type="ECO:0000256" key="11">
    <source>
        <dbReference type="ARBA" id="ARBA00034808"/>
    </source>
</evidence>
<organism evidence="19 20">
    <name type="scientific">Cloeon dipterum</name>
    <dbReference type="NCBI Taxonomy" id="197152"/>
    <lineage>
        <taxon>Eukaryota</taxon>
        <taxon>Metazoa</taxon>
        <taxon>Ecdysozoa</taxon>
        <taxon>Arthropoda</taxon>
        <taxon>Hexapoda</taxon>
        <taxon>Insecta</taxon>
        <taxon>Pterygota</taxon>
        <taxon>Palaeoptera</taxon>
        <taxon>Ephemeroptera</taxon>
        <taxon>Pisciforma</taxon>
        <taxon>Baetidae</taxon>
        <taxon>Cloeon</taxon>
    </lineage>
</organism>
<dbReference type="InterPro" id="IPR001650">
    <property type="entry name" value="Helicase_C-like"/>
</dbReference>
<evidence type="ECO:0000259" key="17">
    <source>
        <dbReference type="PROSITE" id="PS51192"/>
    </source>
</evidence>
<dbReference type="SUPFAM" id="SSF57756">
    <property type="entry name" value="Retrovirus zinc finger-like domains"/>
    <property type="match status" value="1"/>
</dbReference>
<dbReference type="Pfam" id="PF00270">
    <property type="entry name" value="DEAD"/>
    <property type="match status" value="1"/>
</dbReference>
<dbReference type="PROSITE" id="PS51192">
    <property type="entry name" value="HELICASE_ATP_BIND_1"/>
    <property type="match status" value="1"/>
</dbReference>
<evidence type="ECO:0000256" key="14">
    <source>
        <dbReference type="SAM" id="Coils"/>
    </source>
</evidence>
<dbReference type="GO" id="GO:0006260">
    <property type="term" value="P:DNA replication"/>
    <property type="evidence" value="ECO:0007669"/>
    <property type="project" value="InterPro"/>
</dbReference>
<feature type="domain" description="CCHC-type" evidence="16">
    <location>
        <begin position="456"/>
        <end position="471"/>
    </location>
</feature>
<dbReference type="InterPro" id="IPR021110">
    <property type="entry name" value="DNA_rep_checkpnt_protein"/>
</dbReference>
<feature type="region of interest" description="Disordered" evidence="15">
    <location>
        <begin position="63"/>
        <end position="91"/>
    </location>
</feature>
<protein>
    <recommendedName>
        <fullName evidence="11">DNA 3'-5' helicase</fullName>
        <ecNumber evidence="11">5.6.2.4</ecNumber>
    </recommendedName>
</protein>
<dbReference type="OrthoDB" id="18781at2759"/>
<reference evidence="19 20" key="1">
    <citation type="submission" date="2020-04" db="EMBL/GenBank/DDBJ databases">
        <authorList>
            <person name="Alioto T."/>
            <person name="Alioto T."/>
            <person name="Gomez Garrido J."/>
        </authorList>
    </citation>
    <scope>NUCLEOTIDE SEQUENCE [LARGE SCALE GENOMIC DNA]</scope>
</reference>
<keyword evidence="8" id="KW-0413">Isomerase</keyword>
<dbReference type="NCBIfam" id="TIGR00614">
    <property type="entry name" value="recQ_fam"/>
    <property type="match status" value="1"/>
</dbReference>
<evidence type="ECO:0000256" key="4">
    <source>
        <dbReference type="ARBA" id="ARBA00022801"/>
    </source>
</evidence>
<dbReference type="Gene3D" id="3.40.50.300">
    <property type="entry name" value="P-loop containing nucleotide triphosphate hydrolases"/>
    <property type="match status" value="2"/>
</dbReference>
<dbReference type="EC" id="5.6.2.4" evidence="11"/>
<keyword evidence="20" id="KW-1185">Reference proteome</keyword>
<dbReference type="GO" id="GO:0005634">
    <property type="term" value="C:nucleus"/>
    <property type="evidence" value="ECO:0007669"/>
    <property type="project" value="UniProtKB-SubCell"/>
</dbReference>
<keyword evidence="13" id="KW-0862">Zinc</keyword>
<dbReference type="InterPro" id="IPR027417">
    <property type="entry name" value="P-loop_NTPase"/>
</dbReference>
<dbReference type="GO" id="GO:0043138">
    <property type="term" value="F:3'-5' DNA helicase activity"/>
    <property type="evidence" value="ECO:0007669"/>
    <property type="project" value="UniProtKB-EC"/>
</dbReference>
<dbReference type="Proteomes" id="UP000494165">
    <property type="component" value="Unassembled WGS sequence"/>
</dbReference>